<dbReference type="OrthoDB" id="3437960at2759"/>
<dbReference type="EMBL" id="AMQM01007876">
    <property type="status" value="NOT_ANNOTATED_CDS"/>
    <property type="molecule type" value="Genomic_DNA"/>
</dbReference>
<dbReference type="GO" id="GO:0005634">
    <property type="term" value="C:nucleus"/>
    <property type="evidence" value="ECO:0007669"/>
    <property type="project" value="UniProtKB-SubCell"/>
</dbReference>
<keyword evidence="3" id="KW-0677">Repeat</keyword>
<reference evidence="11 13" key="2">
    <citation type="journal article" date="2013" name="Nature">
        <title>Insights into bilaterian evolution from three spiralian genomes.</title>
        <authorList>
            <person name="Simakov O."/>
            <person name="Marletaz F."/>
            <person name="Cho S.J."/>
            <person name="Edsinger-Gonzales E."/>
            <person name="Havlak P."/>
            <person name="Hellsten U."/>
            <person name="Kuo D.H."/>
            <person name="Larsson T."/>
            <person name="Lv J."/>
            <person name="Arendt D."/>
            <person name="Savage R."/>
            <person name="Osoegawa K."/>
            <person name="de Jong P."/>
            <person name="Grimwood J."/>
            <person name="Chapman J.A."/>
            <person name="Shapiro H."/>
            <person name="Aerts A."/>
            <person name="Otillar R.P."/>
            <person name="Terry A.Y."/>
            <person name="Boore J.L."/>
            <person name="Grigoriev I.V."/>
            <person name="Lindberg D.R."/>
            <person name="Seaver E.C."/>
            <person name="Weisblat D.A."/>
            <person name="Putnam N.H."/>
            <person name="Rokhsar D.S."/>
        </authorList>
    </citation>
    <scope>NUCLEOTIDE SEQUENCE</scope>
</reference>
<dbReference type="Gene3D" id="3.30.160.60">
    <property type="entry name" value="Classic Zinc Finger"/>
    <property type="match status" value="3"/>
</dbReference>
<gene>
    <name evidence="12" type="primary">20195920</name>
    <name evidence="11" type="ORF">HELRODRAFT_125656</name>
</gene>
<dbReference type="EMBL" id="KB097680">
    <property type="protein sequence ID" value="ESN91982.1"/>
    <property type="molecule type" value="Genomic_DNA"/>
</dbReference>
<dbReference type="AlphaFoldDB" id="T1EH70"/>
<dbReference type="RefSeq" id="XP_009029931.1">
    <property type="nucleotide sequence ID" value="XM_009031683.1"/>
</dbReference>
<evidence type="ECO:0000256" key="8">
    <source>
        <dbReference type="ARBA" id="ARBA00023242"/>
    </source>
</evidence>
<dbReference type="OMA" id="CKEKFRI"/>
<evidence type="ECO:0000259" key="10">
    <source>
        <dbReference type="PROSITE" id="PS50157"/>
    </source>
</evidence>
<keyword evidence="13" id="KW-1185">Reference proteome</keyword>
<evidence type="ECO:0000256" key="7">
    <source>
        <dbReference type="ARBA" id="ARBA00023163"/>
    </source>
</evidence>
<dbReference type="PROSITE" id="PS50157">
    <property type="entry name" value="ZINC_FINGER_C2H2_2"/>
    <property type="match status" value="3"/>
</dbReference>
<reference evidence="13" key="1">
    <citation type="submission" date="2012-12" db="EMBL/GenBank/DDBJ databases">
        <authorList>
            <person name="Hellsten U."/>
            <person name="Grimwood J."/>
            <person name="Chapman J.A."/>
            <person name="Shapiro H."/>
            <person name="Aerts A."/>
            <person name="Otillar R.P."/>
            <person name="Terry A.Y."/>
            <person name="Boore J.L."/>
            <person name="Simakov O."/>
            <person name="Marletaz F."/>
            <person name="Cho S.-J."/>
            <person name="Edsinger-Gonzales E."/>
            <person name="Havlak P."/>
            <person name="Kuo D.-H."/>
            <person name="Larsson T."/>
            <person name="Lv J."/>
            <person name="Arendt D."/>
            <person name="Savage R."/>
            <person name="Osoegawa K."/>
            <person name="de Jong P."/>
            <person name="Lindberg D.R."/>
            <person name="Seaver E.C."/>
            <person name="Weisblat D.A."/>
            <person name="Putnam N.H."/>
            <person name="Grigoriev I.V."/>
            <person name="Rokhsar D.S."/>
        </authorList>
    </citation>
    <scope>NUCLEOTIDE SEQUENCE</scope>
</reference>
<organism evidence="12 13">
    <name type="scientific">Helobdella robusta</name>
    <name type="common">Californian leech</name>
    <dbReference type="NCBI Taxonomy" id="6412"/>
    <lineage>
        <taxon>Eukaryota</taxon>
        <taxon>Metazoa</taxon>
        <taxon>Spiralia</taxon>
        <taxon>Lophotrochozoa</taxon>
        <taxon>Annelida</taxon>
        <taxon>Clitellata</taxon>
        <taxon>Hirudinea</taxon>
        <taxon>Rhynchobdellida</taxon>
        <taxon>Glossiphoniidae</taxon>
        <taxon>Helobdella</taxon>
    </lineage>
</organism>
<dbReference type="InterPro" id="IPR036236">
    <property type="entry name" value="Znf_C2H2_sf"/>
</dbReference>
<keyword evidence="6" id="KW-0805">Transcription regulation</keyword>
<feature type="domain" description="C2H2-type" evidence="10">
    <location>
        <begin position="17"/>
        <end position="44"/>
    </location>
</feature>
<dbReference type="KEGG" id="hro:HELRODRAFT_125656"/>
<dbReference type="Proteomes" id="UP000015101">
    <property type="component" value="Unassembled WGS sequence"/>
</dbReference>
<evidence type="ECO:0000313" key="12">
    <source>
        <dbReference type="EnsemblMetazoa" id="HelroP125656"/>
    </source>
</evidence>
<dbReference type="InterPro" id="IPR013087">
    <property type="entry name" value="Znf_C2H2_type"/>
</dbReference>
<keyword evidence="4 9" id="KW-0863">Zinc-finger</keyword>
<keyword evidence="7" id="KW-0804">Transcription</keyword>
<dbReference type="eggNOG" id="KOG1721">
    <property type="taxonomic scope" value="Eukaryota"/>
</dbReference>
<name>T1EH70_HELRO</name>
<protein>
    <recommendedName>
        <fullName evidence="10">C2H2-type domain-containing protein</fullName>
    </recommendedName>
</protein>
<evidence type="ECO:0000256" key="3">
    <source>
        <dbReference type="ARBA" id="ARBA00022737"/>
    </source>
</evidence>
<evidence type="ECO:0000256" key="9">
    <source>
        <dbReference type="PROSITE-ProRule" id="PRU00042"/>
    </source>
</evidence>
<dbReference type="PANTHER" id="PTHR47772">
    <property type="entry name" value="ZINC FINGER PROTEIN 200"/>
    <property type="match status" value="1"/>
</dbReference>
<accession>T1EH70</accession>
<dbReference type="GeneID" id="20195920"/>
<evidence type="ECO:0000256" key="2">
    <source>
        <dbReference type="ARBA" id="ARBA00022723"/>
    </source>
</evidence>
<dbReference type="FunFam" id="3.30.160.60:FF:000690">
    <property type="entry name" value="Zinc finger protein 354C"/>
    <property type="match status" value="1"/>
</dbReference>
<keyword evidence="8" id="KW-0539">Nucleus</keyword>
<dbReference type="Pfam" id="PF00096">
    <property type="entry name" value="zf-C2H2"/>
    <property type="match status" value="3"/>
</dbReference>
<dbReference type="STRING" id="6412.T1EH70"/>
<keyword evidence="2" id="KW-0479">Metal-binding</keyword>
<evidence type="ECO:0000313" key="11">
    <source>
        <dbReference type="EMBL" id="ESN91982.1"/>
    </source>
</evidence>
<dbReference type="InParanoid" id="T1EH70"/>
<dbReference type="EnsemblMetazoa" id="HelroT125656">
    <property type="protein sequence ID" value="HelroP125656"/>
    <property type="gene ID" value="HelroG125656"/>
</dbReference>
<dbReference type="PROSITE" id="PS00028">
    <property type="entry name" value="ZINC_FINGER_C2H2_1"/>
    <property type="match status" value="3"/>
</dbReference>
<dbReference type="SMART" id="SM00355">
    <property type="entry name" value="ZnF_C2H2"/>
    <property type="match status" value="4"/>
</dbReference>
<dbReference type="InterPro" id="IPR050636">
    <property type="entry name" value="C2H2-ZF_domain-containing"/>
</dbReference>
<dbReference type="SUPFAM" id="SSF57667">
    <property type="entry name" value="beta-beta-alpha zinc fingers"/>
    <property type="match status" value="2"/>
</dbReference>
<evidence type="ECO:0000256" key="4">
    <source>
        <dbReference type="ARBA" id="ARBA00022771"/>
    </source>
</evidence>
<sequence>RNHLATHLDCELTQKQYSCSHCKMKFKHRQNLLRHEVVHTGAKPFVCKQCNKTFPTATNQKRHERIHKGQKLTYAYACTVCRKCFQNYSNMCRHRRLAHWREKKFLCLVCYRDFHDKDSLLEHQDT</sequence>
<dbReference type="GO" id="GO:0008270">
    <property type="term" value="F:zinc ion binding"/>
    <property type="evidence" value="ECO:0007669"/>
    <property type="project" value="UniProtKB-KW"/>
</dbReference>
<feature type="domain" description="C2H2-type" evidence="10">
    <location>
        <begin position="45"/>
        <end position="72"/>
    </location>
</feature>
<feature type="domain" description="C2H2-type" evidence="10">
    <location>
        <begin position="76"/>
        <end position="104"/>
    </location>
</feature>
<evidence type="ECO:0000256" key="5">
    <source>
        <dbReference type="ARBA" id="ARBA00022833"/>
    </source>
</evidence>
<reference evidence="12" key="3">
    <citation type="submission" date="2015-06" db="UniProtKB">
        <authorList>
            <consortium name="EnsemblMetazoa"/>
        </authorList>
    </citation>
    <scope>IDENTIFICATION</scope>
</reference>
<dbReference type="HOGENOM" id="CLU_002678_2_1_1"/>
<keyword evidence="5" id="KW-0862">Zinc</keyword>
<evidence type="ECO:0000256" key="1">
    <source>
        <dbReference type="ARBA" id="ARBA00004123"/>
    </source>
</evidence>
<dbReference type="CTD" id="20195920"/>
<dbReference type="PANTHER" id="PTHR47772:SF1">
    <property type="entry name" value="ZINC FINGER PROTEIN 200"/>
    <property type="match status" value="1"/>
</dbReference>
<evidence type="ECO:0000313" key="13">
    <source>
        <dbReference type="Proteomes" id="UP000015101"/>
    </source>
</evidence>
<comment type="subcellular location">
    <subcellularLocation>
        <location evidence="1">Nucleus</location>
    </subcellularLocation>
</comment>
<proteinExistence type="predicted"/>
<evidence type="ECO:0000256" key="6">
    <source>
        <dbReference type="ARBA" id="ARBA00023015"/>
    </source>
</evidence>